<evidence type="ECO:0000256" key="1">
    <source>
        <dbReference type="ARBA" id="ARBA00002613"/>
    </source>
</evidence>
<dbReference type="Pfam" id="PF03462">
    <property type="entry name" value="PCRF"/>
    <property type="match status" value="1"/>
</dbReference>
<dbReference type="HAMAP" id="MF_00094">
    <property type="entry name" value="Rel_fac_2"/>
    <property type="match status" value="1"/>
</dbReference>
<dbReference type="SMART" id="SM00937">
    <property type="entry name" value="PCRF"/>
    <property type="match status" value="1"/>
</dbReference>
<dbReference type="Gene3D" id="1.20.58.410">
    <property type="entry name" value="Release factor"/>
    <property type="match status" value="1"/>
</dbReference>
<dbReference type="GO" id="GO:0016149">
    <property type="term" value="F:translation release factor activity, codon specific"/>
    <property type="evidence" value="ECO:0007669"/>
    <property type="project" value="UniProtKB-UniRule"/>
</dbReference>
<proteinExistence type="inferred from homology"/>
<keyword evidence="7" id="KW-0175">Coiled coil</keyword>
<keyword evidence="4 6" id="KW-0488">Methylation</keyword>
<dbReference type="FunFam" id="3.30.160.20:FF:000010">
    <property type="entry name" value="Peptide chain release factor 2"/>
    <property type="match status" value="1"/>
</dbReference>
<comment type="PTM">
    <text evidence="6">Methylated by PrmC. Methylation increases the termination efficiency of RF2.</text>
</comment>
<evidence type="ECO:0000313" key="9">
    <source>
        <dbReference type="EMBL" id="KRN46534.1"/>
    </source>
</evidence>
<dbReference type="InterPro" id="IPR005139">
    <property type="entry name" value="PCRF"/>
</dbReference>
<dbReference type="InterPro" id="IPR000352">
    <property type="entry name" value="Pep_chain_release_fac_I"/>
</dbReference>
<keyword evidence="6" id="KW-0963">Cytoplasm</keyword>
<feature type="domain" description="Prokaryotic-type class I peptide chain release factors" evidence="8">
    <location>
        <begin position="245"/>
        <end position="261"/>
    </location>
</feature>
<feature type="coiled-coil region" evidence="7">
    <location>
        <begin position="52"/>
        <end position="116"/>
    </location>
</feature>
<evidence type="ECO:0000313" key="10">
    <source>
        <dbReference type="Proteomes" id="UP000051992"/>
    </source>
</evidence>
<comment type="similarity">
    <text evidence="2 6">Belongs to the prokaryotic/mitochondrial release factor family.</text>
</comment>
<dbReference type="OrthoDB" id="9806673at2"/>
<comment type="subcellular location">
    <subcellularLocation>
        <location evidence="6">Cytoplasm</location>
    </subcellularLocation>
</comment>
<keyword evidence="10" id="KW-1185">Reference proteome</keyword>
<keyword evidence="5 6" id="KW-0648">Protein biosynthesis</keyword>
<dbReference type="EMBL" id="JQBM01000002">
    <property type="protein sequence ID" value="KRN46534.1"/>
    <property type="molecule type" value="Genomic_DNA"/>
</dbReference>
<dbReference type="NCBIfam" id="TIGR00020">
    <property type="entry name" value="prfB"/>
    <property type="match status" value="1"/>
</dbReference>
<evidence type="ECO:0000256" key="6">
    <source>
        <dbReference type="HAMAP-Rule" id="MF_00094"/>
    </source>
</evidence>
<evidence type="ECO:0000256" key="2">
    <source>
        <dbReference type="ARBA" id="ARBA00010835"/>
    </source>
</evidence>
<dbReference type="InterPro" id="IPR045853">
    <property type="entry name" value="Pep_chain_release_fac_I_sf"/>
</dbReference>
<reference evidence="9 10" key="1">
    <citation type="journal article" date="2015" name="Genome Announc.">
        <title>Expanding the biotechnology potential of lactobacilli through comparative genomics of 213 strains and associated genera.</title>
        <authorList>
            <person name="Sun Z."/>
            <person name="Harris H.M."/>
            <person name="McCann A."/>
            <person name="Guo C."/>
            <person name="Argimon S."/>
            <person name="Zhang W."/>
            <person name="Yang X."/>
            <person name="Jeffery I.B."/>
            <person name="Cooney J.C."/>
            <person name="Kagawa T.F."/>
            <person name="Liu W."/>
            <person name="Song Y."/>
            <person name="Salvetti E."/>
            <person name="Wrobel A."/>
            <person name="Rasinkangas P."/>
            <person name="Parkhill J."/>
            <person name="Rea M.C."/>
            <person name="O'Sullivan O."/>
            <person name="Ritari J."/>
            <person name="Douillard F.P."/>
            <person name="Paul Ross R."/>
            <person name="Yang R."/>
            <person name="Briner A.E."/>
            <person name="Felis G.E."/>
            <person name="de Vos W.M."/>
            <person name="Barrangou R."/>
            <person name="Klaenhammer T.R."/>
            <person name="Caufield P.W."/>
            <person name="Cui Y."/>
            <person name="Zhang H."/>
            <person name="O'Toole P.W."/>
        </authorList>
    </citation>
    <scope>NUCLEOTIDE SEQUENCE [LARGE SCALE GENOMIC DNA]</scope>
    <source>
        <strain evidence="9 10">DSM 20410</strain>
    </source>
</reference>
<dbReference type="PANTHER" id="PTHR43116">
    <property type="entry name" value="PEPTIDE CHAIN RELEASE FACTOR 2"/>
    <property type="match status" value="1"/>
</dbReference>
<dbReference type="RefSeq" id="WP_057745431.1">
    <property type="nucleotide sequence ID" value="NZ_BJLU01000002.1"/>
</dbReference>
<evidence type="ECO:0000256" key="3">
    <source>
        <dbReference type="ARBA" id="ARBA00019192"/>
    </source>
</evidence>
<dbReference type="Proteomes" id="UP000051992">
    <property type="component" value="Unassembled WGS sequence"/>
</dbReference>
<gene>
    <name evidence="6" type="primary">prfB</name>
    <name evidence="9" type="ORF">IV50_GL000811</name>
</gene>
<dbReference type="PATRIC" id="fig|1629.5.peg.817"/>
<protein>
    <recommendedName>
        <fullName evidence="3 6">Peptide chain release factor 2</fullName>
        <shortName evidence="6">RF-2</shortName>
    </recommendedName>
</protein>
<evidence type="ECO:0000259" key="8">
    <source>
        <dbReference type="PROSITE" id="PS00745"/>
    </source>
</evidence>
<comment type="caution">
    <text evidence="9">The sequence shown here is derived from an EMBL/GenBank/DDBJ whole genome shotgun (WGS) entry which is preliminary data.</text>
</comment>
<dbReference type="AlphaFoldDB" id="A0A0R2H4I0"/>
<dbReference type="InterPro" id="IPR004374">
    <property type="entry name" value="PrfB"/>
</dbReference>
<organism evidence="9 10">
    <name type="scientific">Weissella viridescens</name>
    <name type="common">Lactobacillus viridescens</name>
    <dbReference type="NCBI Taxonomy" id="1629"/>
    <lineage>
        <taxon>Bacteria</taxon>
        <taxon>Bacillati</taxon>
        <taxon>Bacillota</taxon>
        <taxon>Bacilli</taxon>
        <taxon>Lactobacillales</taxon>
        <taxon>Lactobacillaceae</taxon>
        <taxon>Weissella</taxon>
    </lineage>
</organism>
<evidence type="ECO:0000256" key="7">
    <source>
        <dbReference type="SAM" id="Coils"/>
    </source>
</evidence>
<dbReference type="SUPFAM" id="SSF75620">
    <property type="entry name" value="Release factor"/>
    <property type="match status" value="1"/>
</dbReference>
<accession>A0A0R2H4I0</accession>
<feature type="modified residue" description="N5-methylglutamine" evidence="6">
    <location>
        <position position="252"/>
    </location>
</feature>
<name>A0A0R2H4I0_WEIVI</name>
<dbReference type="PANTHER" id="PTHR43116:SF3">
    <property type="entry name" value="CLASS I PEPTIDE CHAIN RELEASE FACTOR"/>
    <property type="match status" value="1"/>
</dbReference>
<evidence type="ECO:0000256" key="4">
    <source>
        <dbReference type="ARBA" id="ARBA00022481"/>
    </source>
</evidence>
<dbReference type="Gene3D" id="3.30.70.1660">
    <property type="match status" value="1"/>
</dbReference>
<dbReference type="PROSITE" id="PS00745">
    <property type="entry name" value="RF_PROK_I"/>
    <property type="match status" value="1"/>
</dbReference>
<comment type="function">
    <text evidence="1 6">Peptide chain release factor 2 directs the termination of translation in response to the peptide chain termination codons UGA and UAA.</text>
</comment>
<evidence type="ECO:0000256" key="5">
    <source>
        <dbReference type="ARBA" id="ARBA00022917"/>
    </source>
</evidence>
<sequence>MELAEARRQLNEMTEEVNNFGKSLDLGAMNDEIAANEDEMSHPDFWNDHEAAQKVIDQNNDLKNRRDNYLKLEDEVEEATAGLELLTEDPEDPDMQAEMDESLAQLAQDLEAYRLEQLLNEPYDKKNAILEIHPGSGGTESADWGANMQRMYTRWAEQHGFKVEVLDYHAGDVAGIDSATLKIVGRNAYGYLRSERGVHRFVRISPFDSAGRRHTSFVSIDVMPELDDSVEVDINPADVKMDVYRASGAGGQHINKTSSAVRLTHEPTGIVVASQQERSQFQNKDLAYNMLRAKLYQLEMDKKEAERAKIAGSQMENGWGSQIRSYVFQPYRMVKDHRTNYESSNPQAVMDGALDPFIDAYLRWKLASENPE</sequence>
<dbReference type="Pfam" id="PF00472">
    <property type="entry name" value="RF-1"/>
    <property type="match status" value="1"/>
</dbReference>
<dbReference type="GO" id="GO:0005737">
    <property type="term" value="C:cytoplasm"/>
    <property type="evidence" value="ECO:0007669"/>
    <property type="project" value="UniProtKB-SubCell"/>
</dbReference>
<dbReference type="Gene3D" id="3.30.160.20">
    <property type="match status" value="1"/>
</dbReference>